<proteinExistence type="predicted"/>
<name>C4FM24_9AQUI</name>
<reference evidence="3 4" key="1">
    <citation type="submission" date="2009-04" db="EMBL/GenBank/DDBJ databases">
        <authorList>
            <person name="Reysenbach A.-L."/>
            <person name="Heidelberg J.F."/>
            <person name="Nelson W.C."/>
        </authorList>
    </citation>
    <scope>NUCLEOTIDE SEQUENCE [LARGE SCALE GENOMIC DNA]</scope>
    <source>
        <strain evidence="3 4">SS-5</strain>
    </source>
</reference>
<dbReference type="EMBL" id="ABZS01000199">
    <property type="protein sequence ID" value="EEP59875.1"/>
    <property type="molecule type" value="Genomic_DNA"/>
</dbReference>
<feature type="coiled-coil region" evidence="2">
    <location>
        <begin position="394"/>
        <end position="437"/>
    </location>
</feature>
<keyword evidence="2" id="KW-0175">Coiled coil</keyword>
<dbReference type="InterPro" id="IPR010095">
    <property type="entry name" value="Cas12f1-like_TNB"/>
</dbReference>
<evidence type="ECO:0000256" key="1">
    <source>
        <dbReference type="ARBA" id="ARBA00023125"/>
    </source>
</evidence>
<evidence type="ECO:0000256" key="2">
    <source>
        <dbReference type="SAM" id="Coils"/>
    </source>
</evidence>
<dbReference type="Proteomes" id="UP000005540">
    <property type="component" value="Unassembled WGS sequence"/>
</dbReference>
<dbReference type="InterPro" id="IPR010094">
    <property type="entry name" value="Transposase_put_N"/>
</dbReference>
<accession>C4FM24</accession>
<dbReference type="NCBIfam" id="TIGR01766">
    <property type="entry name" value="IS200/IS605 family accessory protein TnpB-like domain"/>
    <property type="match status" value="1"/>
</dbReference>
<dbReference type="GO" id="GO:0003677">
    <property type="term" value="F:DNA binding"/>
    <property type="evidence" value="ECO:0007669"/>
    <property type="project" value="UniProtKB-KW"/>
</dbReference>
<dbReference type="AlphaFoldDB" id="C4FM24"/>
<gene>
    <name evidence="3" type="ORF">SULYE_1628</name>
</gene>
<dbReference type="NCBIfam" id="TIGR01765">
    <property type="entry name" value="tspaseT_teng_N"/>
    <property type="match status" value="1"/>
</dbReference>
<sequence length="557" mass="65195">MITLQCQLEFQNTQDKEAVLDLMRRFSSAMRYAYQRLLEGEKRKDLKKYLSKLFDINTRYSDDAIFLAQSTITSCKERGQNPKKLVFGLRKLFEQLKRNHLTGKRRKELKIKWRENRQGNLYSRGDKTKQGNLNLRFQWINDELYLRINTGDRQYIYAKVIRDVKREKDKWIEFMFMLENAYQTNQWFPYSVRLKTKNGKVYAFISIDEKLPPITIKRDNGIIGIDVNAYPFHLALAFTSKDGNLEKYQSISLNELLEANSEKRQYLEWQIAHKIIKTAKEENKAIAIENLKKLPKGKRGDGLAKLRGRLQKWSYKRLLEKIEILARRNGIELIKVNPAYTSAIGKLKYAPQYNIDKDIAGAYVTARRGLGYKERLPKNYKELLNDSDFLSYTIAKIEDNITKLKQKLKEEKNEYKRNRLKSKLSKLRKNLKTLQKYVSLLTSHVSRLESGKSKTATQKPVNQWKEQVRGLPAGRHKSWQVLSIALAFCCLEKSYRDFSPLKRVIISKDWIAVANRLVPVPGIGTMTLPKYRLLGLEVSEVAEYKYPNPNCSFVQFG</sequence>
<organism evidence="3 4">
    <name type="scientific">Sulfurihydrogenibium yellowstonense SS-5</name>
    <dbReference type="NCBI Taxonomy" id="432331"/>
    <lineage>
        <taxon>Bacteria</taxon>
        <taxon>Pseudomonadati</taxon>
        <taxon>Aquificota</taxon>
        <taxon>Aquificia</taxon>
        <taxon>Aquificales</taxon>
        <taxon>Hydrogenothermaceae</taxon>
        <taxon>Sulfurihydrogenibium</taxon>
    </lineage>
</organism>
<comment type="caution">
    <text evidence="3">The sequence shown here is derived from an EMBL/GenBank/DDBJ whole genome shotgun (WGS) entry which is preliminary data.</text>
</comment>
<protein>
    <submittedName>
        <fullName evidence="3">Transposase, OrfB family</fullName>
    </submittedName>
</protein>
<keyword evidence="1" id="KW-0238">DNA-binding</keyword>
<evidence type="ECO:0000313" key="3">
    <source>
        <dbReference type="EMBL" id="EEP59875.1"/>
    </source>
</evidence>
<dbReference type="OrthoDB" id="9600at2"/>
<evidence type="ECO:0000313" key="4">
    <source>
        <dbReference type="Proteomes" id="UP000005540"/>
    </source>
</evidence>
<dbReference type="RefSeq" id="WP_007548099.1">
    <property type="nucleotide sequence ID" value="NZ_ABZS01000199.1"/>
</dbReference>
<keyword evidence="4" id="KW-1185">Reference proteome</keyword>